<dbReference type="EMBL" id="WIGM01000595">
    <property type="protein sequence ID" value="KAF6820361.1"/>
    <property type="molecule type" value="Genomic_DNA"/>
</dbReference>
<feature type="domain" description="PNPLA" evidence="5">
    <location>
        <begin position="6"/>
        <end position="200"/>
    </location>
</feature>
<accession>A0A8H6JX78</accession>
<dbReference type="InterPro" id="IPR002641">
    <property type="entry name" value="PNPLA_dom"/>
</dbReference>
<dbReference type="AlphaFoldDB" id="A0A8H6JX78"/>
<comment type="caution">
    <text evidence="4">Lacks conserved residue(s) required for the propagation of feature annotation.</text>
</comment>
<dbReference type="Pfam" id="PF01734">
    <property type="entry name" value="Patatin"/>
    <property type="match status" value="1"/>
</dbReference>
<dbReference type="GO" id="GO:0019369">
    <property type="term" value="P:arachidonate metabolic process"/>
    <property type="evidence" value="ECO:0007669"/>
    <property type="project" value="TreeGrafter"/>
</dbReference>
<comment type="caution">
    <text evidence="6">The sequence shown here is derived from an EMBL/GenBank/DDBJ whole genome shotgun (WGS) entry which is preliminary data.</text>
</comment>
<evidence type="ECO:0000256" key="2">
    <source>
        <dbReference type="ARBA" id="ARBA00022963"/>
    </source>
</evidence>
<feature type="active site" description="Proton acceptor" evidence="4">
    <location>
        <position position="187"/>
    </location>
</feature>
<keyword evidence="2 4" id="KW-0442">Lipid degradation</keyword>
<evidence type="ECO:0000259" key="5">
    <source>
        <dbReference type="PROSITE" id="PS51635"/>
    </source>
</evidence>
<evidence type="ECO:0000256" key="4">
    <source>
        <dbReference type="PROSITE-ProRule" id="PRU01161"/>
    </source>
</evidence>
<keyword evidence="7" id="KW-1185">Reference proteome</keyword>
<dbReference type="GO" id="GO:0016042">
    <property type="term" value="P:lipid catabolic process"/>
    <property type="evidence" value="ECO:0007669"/>
    <property type="project" value="UniProtKB-UniRule"/>
</dbReference>
<feature type="short sequence motif" description="GXGXXG" evidence="4">
    <location>
        <begin position="10"/>
        <end position="15"/>
    </location>
</feature>
<feature type="active site" description="Nucleophile" evidence="4">
    <location>
        <position position="52"/>
    </location>
</feature>
<dbReference type="GO" id="GO:0046486">
    <property type="term" value="P:glycerolipid metabolic process"/>
    <property type="evidence" value="ECO:0007669"/>
    <property type="project" value="UniProtKB-ARBA"/>
</dbReference>
<protein>
    <submittedName>
        <fullName evidence="6">Intracellular membrane-bound Ca2+-independent phospholipase A2</fullName>
    </submittedName>
</protein>
<keyword evidence="3 4" id="KW-0443">Lipid metabolism</keyword>
<evidence type="ECO:0000313" key="7">
    <source>
        <dbReference type="Proteomes" id="UP000639643"/>
    </source>
</evidence>
<dbReference type="Proteomes" id="UP000639643">
    <property type="component" value="Unassembled WGS sequence"/>
</dbReference>
<dbReference type="SUPFAM" id="SSF52151">
    <property type="entry name" value="FabD/lysophospholipase-like"/>
    <property type="match status" value="1"/>
</dbReference>
<proteinExistence type="predicted"/>
<dbReference type="PROSITE" id="PS51635">
    <property type="entry name" value="PNPLA"/>
    <property type="match status" value="1"/>
</dbReference>
<gene>
    <name evidence="6" type="ORF">CMUS01_11555</name>
</gene>
<sequence>MRPRVLCLDGGGIRGLSETLILKELMLQVRIQNHLDYTPEPYECFDFICGTSTGGLLAVLIGRLGRTLNECEALFRTLGFKIFEGGNLKQTLRMLSTGSKHTSRGLSEVIREEAGDETMHRGDASESGKVPVAVVTISKTTHDDYLFRSYGVRAGDEACPIVDACLATSAATTFFPSVTINGVEYVDGVFKKNNPSGAALLELESTDWPMPLRDAVTGVECLVSLGTGRPTFKRASSSTLLRLFPGAGSLKDAAILCIKIATDCDEAHRAVENRFRKANMSDSYYRFDVDRGLEAVELNESDNEALQMISAVTKSYLKGRQTEVERCARSLKPRSSE</sequence>
<evidence type="ECO:0000256" key="3">
    <source>
        <dbReference type="ARBA" id="ARBA00023098"/>
    </source>
</evidence>
<dbReference type="PANTHER" id="PTHR24185:SF1">
    <property type="entry name" value="CALCIUM-INDEPENDENT PHOSPHOLIPASE A2-GAMMA"/>
    <property type="match status" value="1"/>
</dbReference>
<reference evidence="6" key="1">
    <citation type="journal article" date="2020" name="Phytopathology">
        <title>Genome Sequence Resources of Colletotrichum truncatum, C. plurivorum, C. musicola, and C. sojae: Four Species Pathogenic to Soybean (Glycine max).</title>
        <authorList>
            <person name="Rogerio F."/>
            <person name="Boufleur T.R."/>
            <person name="Ciampi-Guillardi M."/>
            <person name="Sukno S.A."/>
            <person name="Thon M.R."/>
            <person name="Massola Junior N.S."/>
            <person name="Baroncelli R."/>
        </authorList>
    </citation>
    <scope>NUCLEOTIDE SEQUENCE</scope>
    <source>
        <strain evidence="6">LFN0074</strain>
    </source>
</reference>
<dbReference type="PANTHER" id="PTHR24185">
    <property type="entry name" value="CALCIUM-INDEPENDENT PHOSPHOLIPASE A2-GAMMA"/>
    <property type="match status" value="1"/>
</dbReference>
<name>A0A8H6JX78_9PEZI</name>
<dbReference type="GO" id="GO:0016020">
    <property type="term" value="C:membrane"/>
    <property type="evidence" value="ECO:0007669"/>
    <property type="project" value="TreeGrafter"/>
</dbReference>
<dbReference type="Gene3D" id="3.40.1090.10">
    <property type="entry name" value="Cytosolic phospholipase A2 catalytic domain"/>
    <property type="match status" value="1"/>
</dbReference>
<dbReference type="GO" id="GO:0047499">
    <property type="term" value="F:calcium-independent phospholipase A2 activity"/>
    <property type="evidence" value="ECO:0007669"/>
    <property type="project" value="TreeGrafter"/>
</dbReference>
<keyword evidence="1 4" id="KW-0378">Hydrolase</keyword>
<organism evidence="6 7">
    <name type="scientific">Colletotrichum musicola</name>
    <dbReference type="NCBI Taxonomy" id="2175873"/>
    <lineage>
        <taxon>Eukaryota</taxon>
        <taxon>Fungi</taxon>
        <taxon>Dikarya</taxon>
        <taxon>Ascomycota</taxon>
        <taxon>Pezizomycotina</taxon>
        <taxon>Sordariomycetes</taxon>
        <taxon>Hypocreomycetidae</taxon>
        <taxon>Glomerellales</taxon>
        <taxon>Glomerellaceae</taxon>
        <taxon>Colletotrichum</taxon>
        <taxon>Colletotrichum orchidearum species complex</taxon>
    </lineage>
</organism>
<evidence type="ECO:0000313" key="6">
    <source>
        <dbReference type="EMBL" id="KAF6820361.1"/>
    </source>
</evidence>
<feature type="short sequence motif" description="GXSXG" evidence="4">
    <location>
        <begin position="50"/>
        <end position="54"/>
    </location>
</feature>
<dbReference type="OrthoDB" id="1658288at2759"/>
<evidence type="ECO:0000256" key="1">
    <source>
        <dbReference type="ARBA" id="ARBA00022801"/>
    </source>
</evidence>
<dbReference type="InterPro" id="IPR016035">
    <property type="entry name" value="Acyl_Trfase/lysoPLipase"/>
</dbReference>